<dbReference type="InterPro" id="IPR037284">
    <property type="entry name" value="SUF_FeS_clus_asmbl_SufBD_sf"/>
</dbReference>
<feature type="domain" description="SUF system FeS cluster assembly SufBD N-terminal" evidence="3">
    <location>
        <begin position="108"/>
        <end position="168"/>
    </location>
</feature>
<dbReference type="RefSeq" id="WP_175370691.1">
    <property type="nucleotide sequence ID" value="NZ_JABWCS010000197.1"/>
</dbReference>
<evidence type="ECO:0000259" key="3">
    <source>
        <dbReference type="Pfam" id="PF19295"/>
    </source>
</evidence>
<dbReference type="InterPro" id="IPR000825">
    <property type="entry name" value="SUF_FeS_clus_asmbl_SufBD_core"/>
</dbReference>
<evidence type="ECO:0000313" key="5">
    <source>
        <dbReference type="Proteomes" id="UP000564806"/>
    </source>
</evidence>
<dbReference type="InterPro" id="IPR055346">
    <property type="entry name" value="Fe-S_cluster_assembly_SufBD"/>
</dbReference>
<dbReference type="InterPro" id="IPR045595">
    <property type="entry name" value="SufBD_N"/>
</dbReference>
<name>A0A850EL26_9BACL</name>
<dbReference type="GO" id="GO:0016226">
    <property type="term" value="P:iron-sulfur cluster assembly"/>
    <property type="evidence" value="ECO:0007669"/>
    <property type="project" value="InterPro"/>
</dbReference>
<comment type="similarity">
    <text evidence="1">Belongs to the iron-sulfur cluster assembly SufBD family.</text>
</comment>
<dbReference type="NCBIfam" id="TIGR01981">
    <property type="entry name" value="sufD"/>
    <property type="match status" value="1"/>
</dbReference>
<dbReference type="AlphaFoldDB" id="A0A850EL26"/>
<dbReference type="SUPFAM" id="SSF101960">
    <property type="entry name" value="Stabilizer of iron transporter SufD"/>
    <property type="match status" value="1"/>
</dbReference>
<evidence type="ECO:0000259" key="2">
    <source>
        <dbReference type="Pfam" id="PF01458"/>
    </source>
</evidence>
<dbReference type="Pfam" id="PF01458">
    <property type="entry name" value="SUFBD_core"/>
    <property type="match status" value="1"/>
</dbReference>
<accession>A0A850EL26</accession>
<dbReference type="PANTHER" id="PTHR30508:SF1">
    <property type="entry name" value="UPF0051 PROTEIN ABCI8, CHLOROPLASTIC-RELATED"/>
    <property type="match status" value="1"/>
</dbReference>
<dbReference type="Proteomes" id="UP000564806">
    <property type="component" value="Unassembled WGS sequence"/>
</dbReference>
<keyword evidence="5" id="KW-1185">Reference proteome</keyword>
<proteinExistence type="inferred from homology"/>
<dbReference type="InterPro" id="IPR011542">
    <property type="entry name" value="SUF_FeS_clus_asmbl_SufD"/>
</dbReference>
<comment type="caution">
    <text evidence="4">The sequence shown here is derived from an EMBL/GenBank/DDBJ whole genome shotgun (WGS) entry which is preliminary data.</text>
</comment>
<gene>
    <name evidence="4" type="primary">sufD</name>
    <name evidence="4" type="ORF">HPT30_06905</name>
</gene>
<organism evidence="4 5">
    <name type="scientific">Paenibacillus agri</name>
    <dbReference type="NCBI Taxonomy" id="2744309"/>
    <lineage>
        <taxon>Bacteria</taxon>
        <taxon>Bacillati</taxon>
        <taxon>Bacillota</taxon>
        <taxon>Bacilli</taxon>
        <taxon>Bacillales</taxon>
        <taxon>Paenibacillaceae</taxon>
        <taxon>Paenibacillus</taxon>
    </lineage>
</organism>
<evidence type="ECO:0000256" key="1">
    <source>
        <dbReference type="ARBA" id="ARBA00043967"/>
    </source>
</evidence>
<feature type="domain" description="SUF system FeS cluster assembly SufBD core" evidence="2">
    <location>
        <begin position="171"/>
        <end position="406"/>
    </location>
</feature>
<reference evidence="4" key="1">
    <citation type="submission" date="2020-06" db="EMBL/GenBank/DDBJ databases">
        <title>Paenibacillus sp. nov., isolated from soil.</title>
        <authorList>
            <person name="Seo Y.L."/>
        </authorList>
    </citation>
    <scope>NUCLEOTIDE SEQUENCE [LARGE SCALE GENOMIC DNA]</scope>
    <source>
        <strain evidence="4">JW14</strain>
    </source>
</reference>
<dbReference type="Pfam" id="PF19295">
    <property type="entry name" value="SufBD_N"/>
    <property type="match status" value="1"/>
</dbReference>
<evidence type="ECO:0000313" key="4">
    <source>
        <dbReference type="EMBL" id="NUU60074.1"/>
    </source>
</evidence>
<dbReference type="EMBL" id="JABWCS010000197">
    <property type="protein sequence ID" value="NUU60074.1"/>
    <property type="molecule type" value="Genomic_DNA"/>
</dbReference>
<sequence length="437" mass="47438">MSVNRTLLSVDKSSLIDFISTREEPEWILAERLQALELVEQLPYPKLEKTRLEQWDFGLLGSHVQPRRVSSLQELPAGAASHVVSENVIVGRNSGVAFIRLSDELEGKGVIFTDLDIAVRDHTDLVRPYYMRAIHANENIITALHATARTGGVFLYVPENVHIEVPLQALFVQDQADAIHMPHVLIVAEANSCVTFIENVISSLGSTGSYSTNGMLEVFVKPGAKVSIVSIHNVEASVIDTTYRRAVVEADGAIEWIIGELNEGNAVSDTTTLIQGTGASSDAKIICVGKGGQKLDLTTRAVHFGKHTDSDMLTKAVMTGQSTAIINGITKIEKGASGTNGQQTERVLMLSPEARGDANPILLIDEDDVKAGHAASVGQVNAEQLYYLMSRGINKEEAQRLIINGFLMPVIAEIPYEDVQDQIIQLVERKLGIKGGA</sequence>
<protein>
    <submittedName>
        <fullName evidence="4">Fe-S cluster assembly protein SufD</fullName>
    </submittedName>
</protein>
<dbReference type="PANTHER" id="PTHR30508">
    <property type="entry name" value="FES CLUSTER ASSEMBLY PROTEIN SUF"/>
    <property type="match status" value="1"/>
</dbReference>